<keyword evidence="1" id="KW-0812">Transmembrane</keyword>
<keyword evidence="3" id="KW-1185">Reference proteome</keyword>
<keyword evidence="1" id="KW-1133">Transmembrane helix</keyword>
<proteinExistence type="predicted"/>
<reference evidence="2" key="2">
    <citation type="submission" date="2023-05" db="EMBL/GenBank/DDBJ databases">
        <authorList>
            <consortium name="Lawrence Berkeley National Laboratory"/>
            <person name="Steindorff A."/>
            <person name="Hensen N."/>
            <person name="Bonometti L."/>
            <person name="Westerberg I."/>
            <person name="Brannstrom I.O."/>
            <person name="Guillou S."/>
            <person name="Cros-Aarteil S."/>
            <person name="Calhoun S."/>
            <person name="Haridas S."/>
            <person name="Kuo A."/>
            <person name="Mondo S."/>
            <person name="Pangilinan J."/>
            <person name="Riley R."/>
            <person name="Labutti K."/>
            <person name="Andreopoulos B."/>
            <person name="Lipzen A."/>
            <person name="Chen C."/>
            <person name="Yanf M."/>
            <person name="Daum C."/>
            <person name="Ng V."/>
            <person name="Clum A."/>
            <person name="Ohm R."/>
            <person name="Martin F."/>
            <person name="Silar P."/>
            <person name="Natvig D."/>
            <person name="Lalanne C."/>
            <person name="Gautier V."/>
            <person name="Ament-Velasquez S.L."/>
            <person name="Kruys A."/>
            <person name="Hutchinson M.I."/>
            <person name="Powell A.J."/>
            <person name="Barry K."/>
            <person name="Miller A.N."/>
            <person name="Grigoriev I.V."/>
            <person name="Debuchy R."/>
            <person name="Gladieux P."/>
            <person name="Thoren M.H."/>
            <person name="Johannesson H."/>
        </authorList>
    </citation>
    <scope>NUCLEOTIDE SEQUENCE</scope>
    <source>
        <strain evidence="2">CBS 123565</strain>
    </source>
</reference>
<evidence type="ECO:0000256" key="1">
    <source>
        <dbReference type="SAM" id="Phobius"/>
    </source>
</evidence>
<evidence type="ECO:0000313" key="3">
    <source>
        <dbReference type="Proteomes" id="UP001304895"/>
    </source>
</evidence>
<dbReference type="EMBL" id="MU853402">
    <property type="protein sequence ID" value="KAK4137611.1"/>
    <property type="molecule type" value="Genomic_DNA"/>
</dbReference>
<gene>
    <name evidence="2" type="ORF">BT67DRAFT_447384</name>
</gene>
<reference evidence="2" key="1">
    <citation type="journal article" date="2023" name="Mol. Phylogenet. Evol.">
        <title>Genome-scale phylogeny and comparative genomics of the fungal order Sordariales.</title>
        <authorList>
            <person name="Hensen N."/>
            <person name="Bonometti L."/>
            <person name="Westerberg I."/>
            <person name="Brannstrom I.O."/>
            <person name="Guillou S."/>
            <person name="Cros-Aarteil S."/>
            <person name="Calhoun S."/>
            <person name="Haridas S."/>
            <person name="Kuo A."/>
            <person name="Mondo S."/>
            <person name="Pangilinan J."/>
            <person name="Riley R."/>
            <person name="LaButti K."/>
            <person name="Andreopoulos B."/>
            <person name="Lipzen A."/>
            <person name="Chen C."/>
            <person name="Yan M."/>
            <person name="Daum C."/>
            <person name="Ng V."/>
            <person name="Clum A."/>
            <person name="Steindorff A."/>
            <person name="Ohm R.A."/>
            <person name="Martin F."/>
            <person name="Silar P."/>
            <person name="Natvig D.O."/>
            <person name="Lalanne C."/>
            <person name="Gautier V."/>
            <person name="Ament-Velasquez S.L."/>
            <person name="Kruys A."/>
            <person name="Hutchinson M.I."/>
            <person name="Powell A.J."/>
            <person name="Barry K."/>
            <person name="Miller A.N."/>
            <person name="Grigoriev I.V."/>
            <person name="Debuchy R."/>
            <person name="Gladieux P."/>
            <person name="Hiltunen Thoren M."/>
            <person name="Johannesson H."/>
        </authorList>
    </citation>
    <scope>NUCLEOTIDE SEQUENCE</scope>
    <source>
        <strain evidence="2">CBS 123565</strain>
    </source>
</reference>
<feature type="transmembrane region" description="Helical" evidence="1">
    <location>
        <begin position="27"/>
        <end position="49"/>
    </location>
</feature>
<sequence length="147" mass="16643">MNMYILDAVSAVSSLQRANGSCLSQTLIIPALISLIIFLVVTFAVVPFWQHYRNRYSQYLPLETISTRTLSIRARIQGALSGFVMPSAWRWRARVSDRLVVAERNSFDSDGGEELGDVDELIARRVLDQQRGDHTVDSTRRLSRESV</sequence>
<name>A0AAN6UTI9_9PEZI</name>
<comment type="caution">
    <text evidence="2">The sequence shown here is derived from an EMBL/GenBank/DDBJ whole genome shotgun (WGS) entry which is preliminary data.</text>
</comment>
<organism evidence="2 3">
    <name type="scientific">Trichocladium antarcticum</name>
    <dbReference type="NCBI Taxonomy" id="1450529"/>
    <lineage>
        <taxon>Eukaryota</taxon>
        <taxon>Fungi</taxon>
        <taxon>Dikarya</taxon>
        <taxon>Ascomycota</taxon>
        <taxon>Pezizomycotina</taxon>
        <taxon>Sordariomycetes</taxon>
        <taxon>Sordariomycetidae</taxon>
        <taxon>Sordariales</taxon>
        <taxon>Chaetomiaceae</taxon>
        <taxon>Trichocladium</taxon>
    </lineage>
</organism>
<dbReference type="AlphaFoldDB" id="A0AAN6UTI9"/>
<evidence type="ECO:0000313" key="2">
    <source>
        <dbReference type="EMBL" id="KAK4137611.1"/>
    </source>
</evidence>
<protein>
    <submittedName>
        <fullName evidence="2">Uncharacterized protein</fullName>
    </submittedName>
</protein>
<keyword evidence="1" id="KW-0472">Membrane</keyword>
<accession>A0AAN6UTI9</accession>
<dbReference type="Proteomes" id="UP001304895">
    <property type="component" value="Unassembled WGS sequence"/>
</dbReference>